<protein>
    <submittedName>
        <fullName evidence="5">DUF1294 domain-containing protein</fullName>
    </submittedName>
</protein>
<dbReference type="InterPro" id="IPR011129">
    <property type="entry name" value="CSD"/>
</dbReference>
<evidence type="ECO:0000256" key="2">
    <source>
        <dbReference type="RuleBase" id="RU000408"/>
    </source>
</evidence>
<dbReference type="PROSITE" id="PS00352">
    <property type="entry name" value="CSD_1"/>
    <property type="match status" value="1"/>
</dbReference>
<dbReference type="InterPro" id="IPR052069">
    <property type="entry name" value="Ca-reg_mRNA-binding_domain"/>
</dbReference>
<dbReference type="SMART" id="SM00357">
    <property type="entry name" value="CSP"/>
    <property type="match status" value="1"/>
</dbReference>
<dbReference type="EMBL" id="SDKK01000012">
    <property type="protein sequence ID" value="TYC56026.1"/>
    <property type="molecule type" value="Genomic_DNA"/>
</dbReference>
<evidence type="ECO:0000259" key="4">
    <source>
        <dbReference type="PROSITE" id="PS51857"/>
    </source>
</evidence>
<dbReference type="GO" id="GO:0005829">
    <property type="term" value="C:cytosol"/>
    <property type="evidence" value="ECO:0007669"/>
    <property type="project" value="UniProtKB-ARBA"/>
</dbReference>
<dbReference type="PROSITE" id="PS51857">
    <property type="entry name" value="CSD_2"/>
    <property type="match status" value="1"/>
</dbReference>
<comment type="subcellular location">
    <subcellularLocation>
        <location evidence="2">Cytoplasm</location>
    </subcellularLocation>
</comment>
<dbReference type="Pfam" id="PF06961">
    <property type="entry name" value="DUF1294"/>
    <property type="match status" value="1"/>
</dbReference>
<reference evidence="5 6" key="1">
    <citation type="submission" date="2019-01" db="EMBL/GenBank/DDBJ databases">
        <title>Zoogloea oleivorans genome sequencing and assembly.</title>
        <authorList>
            <person name="Tancsics A."/>
            <person name="Farkas M."/>
            <person name="Kriszt B."/>
            <person name="Maroti G."/>
            <person name="Horvath B."/>
        </authorList>
    </citation>
    <scope>NUCLEOTIDE SEQUENCE [LARGE SCALE GENOMIC DNA]</scope>
    <source>
        <strain evidence="5 6">Buc</strain>
    </source>
</reference>
<dbReference type="InterPro" id="IPR012340">
    <property type="entry name" value="NA-bd_OB-fold"/>
</dbReference>
<sequence length="202" mass="21903">MQIEGRLKSWNDERGFGFIETHQGGQEIFAHIKAFPAGTGRPVVGQLVSFEVELNADGKKRAKKIRPIGPARAMKKVPDSPAQWGTASYFTLPAFFVLYAGVSVVWHVPRMIAGWYLLASLLCYAAYAMDKAAARQGAWRTPEGTLLLLGLAGGWPGAIVAQQRLRHKSSKASFRSAFWASVAANVAGFVLLSSPLAARGLF</sequence>
<dbReference type="Gene3D" id="2.40.50.140">
    <property type="entry name" value="Nucleic acid-binding proteins"/>
    <property type="match status" value="1"/>
</dbReference>
<dbReference type="RefSeq" id="WP_148579715.1">
    <property type="nucleotide sequence ID" value="NZ_SDKK01000012.1"/>
</dbReference>
<proteinExistence type="predicted"/>
<gene>
    <name evidence="5" type="ORF">ETQ85_14140</name>
</gene>
<feature type="transmembrane region" description="Helical" evidence="3">
    <location>
        <begin position="112"/>
        <end position="134"/>
    </location>
</feature>
<keyword evidence="3" id="KW-0812">Transmembrane</keyword>
<dbReference type="InterPro" id="IPR002059">
    <property type="entry name" value="CSP_DNA-bd"/>
</dbReference>
<dbReference type="InterPro" id="IPR019844">
    <property type="entry name" value="CSD_CS"/>
</dbReference>
<dbReference type="AlphaFoldDB" id="A0A6C2CQQ6"/>
<feature type="domain" description="CSD" evidence="4">
    <location>
        <begin position="2"/>
        <end position="67"/>
    </location>
</feature>
<dbReference type="Pfam" id="PF00313">
    <property type="entry name" value="CSD"/>
    <property type="match status" value="1"/>
</dbReference>
<evidence type="ECO:0000313" key="5">
    <source>
        <dbReference type="EMBL" id="TYC56026.1"/>
    </source>
</evidence>
<dbReference type="OrthoDB" id="72963at2"/>
<keyword evidence="3" id="KW-1133">Transmembrane helix</keyword>
<name>A0A6C2CQQ6_9RHOO</name>
<evidence type="ECO:0000313" key="6">
    <source>
        <dbReference type="Proteomes" id="UP000389128"/>
    </source>
</evidence>
<dbReference type="GO" id="GO:0003730">
    <property type="term" value="F:mRNA 3'-UTR binding"/>
    <property type="evidence" value="ECO:0007669"/>
    <property type="project" value="TreeGrafter"/>
</dbReference>
<keyword evidence="3" id="KW-0472">Membrane</keyword>
<dbReference type="GO" id="GO:0043488">
    <property type="term" value="P:regulation of mRNA stability"/>
    <property type="evidence" value="ECO:0007669"/>
    <property type="project" value="TreeGrafter"/>
</dbReference>
<feature type="transmembrane region" description="Helical" evidence="3">
    <location>
        <begin position="177"/>
        <end position="198"/>
    </location>
</feature>
<organism evidence="5 6">
    <name type="scientific">Zoogloea oleivorans</name>
    <dbReference type="NCBI Taxonomy" id="1552750"/>
    <lineage>
        <taxon>Bacteria</taxon>
        <taxon>Pseudomonadati</taxon>
        <taxon>Pseudomonadota</taxon>
        <taxon>Betaproteobacteria</taxon>
        <taxon>Rhodocyclales</taxon>
        <taxon>Zoogloeaceae</taxon>
        <taxon>Zoogloea</taxon>
    </lineage>
</organism>
<dbReference type="InterPro" id="IPR010718">
    <property type="entry name" value="DUF1294"/>
</dbReference>
<feature type="transmembrane region" description="Helical" evidence="3">
    <location>
        <begin position="84"/>
        <end position="106"/>
    </location>
</feature>
<keyword evidence="6" id="KW-1185">Reference proteome</keyword>
<dbReference type="PANTHER" id="PTHR12962">
    <property type="entry name" value="CALCIUM-REGULATED HEAT STABLE PROTEIN CRHSP-24-RELATED"/>
    <property type="match status" value="1"/>
</dbReference>
<evidence type="ECO:0000256" key="1">
    <source>
        <dbReference type="ARBA" id="ARBA00022553"/>
    </source>
</evidence>
<dbReference type="Proteomes" id="UP000389128">
    <property type="component" value="Unassembled WGS sequence"/>
</dbReference>
<keyword evidence="1" id="KW-0597">Phosphoprotein</keyword>
<dbReference type="SUPFAM" id="SSF50249">
    <property type="entry name" value="Nucleic acid-binding proteins"/>
    <property type="match status" value="1"/>
</dbReference>
<comment type="caution">
    <text evidence="5">The sequence shown here is derived from an EMBL/GenBank/DDBJ whole genome shotgun (WGS) entry which is preliminary data.</text>
</comment>
<dbReference type="PANTHER" id="PTHR12962:SF1">
    <property type="entry name" value="COLD SHOCK DOMAIN-CONTAINING PROTEIN CG9705"/>
    <property type="match status" value="1"/>
</dbReference>
<accession>A0A6C2CQQ6</accession>
<evidence type="ECO:0000256" key="3">
    <source>
        <dbReference type="SAM" id="Phobius"/>
    </source>
</evidence>